<feature type="compositionally biased region" description="Basic and acidic residues" evidence="1">
    <location>
        <begin position="127"/>
        <end position="140"/>
    </location>
</feature>
<feature type="compositionally biased region" description="Polar residues" evidence="1">
    <location>
        <begin position="299"/>
        <end position="308"/>
    </location>
</feature>
<dbReference type="EMBL" id="CATNWA010002085">
    <property type="protein sequence ID" value="CAI9541959.1"/>
    <property type="molecule type" value="Genomic_DNA"/>
</dbReference>
<feature type="compositionally biased region" description="Polar residues" evidence="1">
    <location>
        <begin position="315"/>
        <end position="336"/>
    </location>
</feature>
<dbReference type="Pfam" id="PF15787">
    <property type="entry name" value="DUF4704"/>
    <property type="match status" value="1"/>
</dbReference>
<evidence type="ECO:0000313" key="3">
    <source>
        <dbReference type="EMBL" id="CAI9541959.1"/>
    </source>
</evidence>
<protein>
    <recommendedName>
        <fullName evidence="2">DUF4704 domain-containing protein</fullName>
    </recommendedName>
</protein>
<sequence length="488" mass="54141">MLSLCYFNPKNIEEQKITEMVYAIFRILLYHAVKYEWGGWRVWVDTISITHSKVTFEMHKESLAQAFRDYEGELDGEIGPGPSSPIRTVSGSSRTFESRPQTPPLELTEAPSNVDNSLPGETVEETEERHEGDENNSHIKENLKQKADGDIVAVVDITKSQNEVYVDELDIGAQEHAPSIVPLPNDNEDVGANCTVADQAASTERLTKELDDGEIKSNEDVSIVEHSDLAIKVEITVQSENLDAPEKETYTENSSEVESTQVECANISDNLNVPSSIVTADATPQDSAIQEVIKAPSMSMENVDSSSVPIEEGAVSNSTNSSYDIGDQKSSTLDGQSSDKKIAKLDVSSIASDTENLELKASSNGESDQPLKVLHEDAVKQPAVHEMNPSISPDSQRRDSRSTMFRIPEFKWSMMHQRLLTDLLFSIETDIQMWRSHSTKTIMDFVNSSDNVIFVHNTIHLISQITDNMIMACGGYITITFCCNLYYS</sequence>
<feature type="region of interest" description="Disordered" evidence="1">
    <location>
        <begin position="296"/>
        <end position="339"/>
    </location>
</feature>
<proteinExistence type="predicted"/>
<feature type="domain" description="DUF4704" evidence="2">
    <location>
        <begin position="2"/>
        <end position="52"/>
    </location>
</feature>
<evidence type="ECO:0000259" key="2">
    <source>
        <dbReference type="Pfam" id="PF15787"/>
    </source>
</evidence>
<evidence type="ECO:0000313" key="4">
    <source>
        <dbReference type="Proteomes" id="UP001162483"/>
    </source>
</evidence>
<name>A0ABN9B0Z0_9NEOB</name>
<accession>A0ABN9B0Z0</accession>
<evidence type="ECO:0000256" key="1">
    <source>
        <dbReference type="SAM" id="MobiDB-lite"/>
    </source>
</evidence>
<gene>
    <name evidence="3" type="ORF">SPARVUS_LOCUS2011056</name>
</gene>
<reference evidence="3" key="1">
    <citation type="submission" date="2023-05" db="EMBL/GenBank/DDBJ databases">
        <authorList>
            <person name="Stuckert A."/>
        </authorList>
    </citation>
    <scope>NUCLEOTIDE SEQUENCE</scope>
</reference>
<dbReference type="InterPro" id="IPR031570">
    <property type="entry name" value="NBEA/BDCP_DUF4704"/>
</dbReference>
<feature type="compositionally biased region" description="Polar residues" evidence="1">
    <location>
        <begin position="85"/>
        <end position="100"/>
    </location>
</feature>
<feature type="region of interest" description="Disordered" evidence="1">
    <location>
        <begin position="73"/>
        <end position="140"/>
    </location>
</feature>
<organism evidence="3 4">
    <name type="scientific">Staurois parvus</name>
    <dbReference type="NCBI Taxonomy" id="386267"/>
    <lineage>
        <taxon>Eukaryota</taxon>
        <taxon>Metazoa</taxon>
        <taxon>Chordata</taxon>
        <taxon>Craniata</taxon>
        <taxon>Vertebrata</taxon>
        <taxon>Euteleostomi</taxon>
        <taxon>Amphibia</taxon>
        <taxon>Batrachia</taxon>
        <taxon>Anura</taxon>
        <taxon>Neobatrachia</taxon>
        <taxon>Ranoidea</taxon>
        <taxon>Ranidae</taxon>
        <taxon>Staurois</taxon>
    </lineage>
</organism>
<keyword evidence="4" id="KW-1185">Reference proteome</keyword>
<dbReference type="Proteomes" id="UP001162483">
    <property type="component" value="Unassembled WGS sequence"/>
</dbReference>
<comment type="caution">
    <text evidence="3">The sequence shown here is derived from an EMBL/GenBank/DDBJ whole genome shotgun (WGS) entry which is preliminary data.</text>
</comment>